<dbReference type="EMBL" id="UOFF01000133">
    <property type="protein sequence ID" value="VAW55888.1"/>
    <property type="molecule type" value="Genomic_DNA"/>
</dbReference>
<gene>
    <name evidence="1" type="ORF">MNBD_GAMMA07-982</name>
</gene>
<name>A0A3B0WIQ0_9ZZZZ</name>
<proteinExistence type="predicted"/>
<evidence type="ECO:0000313" key="1">
    <source>
        <dbReference type="EMBL" id="VAW55888.1"/>
    </source>
</evidence>
<dbReference type="SUPFAM" id="SSF56935">
    <property type="entry name" value="Porins"/>
    <property type="match status" value="1"/>
</dbReference>
<organism evidence="1">
    <name type="scientific">hydrothermal vent metagenome</name>
    <dbReference type="NCBI Taxonomy" id="652676"/>
    <lineage>
        <taxon>unclassified sequences</taxon>
        <taxon>metagenomes</taxon>
        <taxon>ecological metagenomes</taxon>
    </lineage>
</organism>
<sequence>MKKLAVPLAIGLSLSILSAPVLAKSTIGGIVFLNTYLDQFEDTNNSDNDVDNFKLANAGNSRFRVKWTNEDRVTMYQELAVRGSGVSLRHAYGKWDFSETGSVLAGQTSTPFAPLNATVAMVHNSGQGYGRTSPGRVSQMRYTYKFLNRNGAIAAALVDPNKGNDGTSIDAAGNVTSLGLTRENSIPRLDVGLAYRTFNFQIFPSFFVHSMDLGNESITASGISVGLKTGSGPLVFTAEFGTGKNWGNTAGSYSGSTAGNRAYALFNAAGAQEDDSDNTSFFFDVGYRFTGTETNGAVHFVFGSMTSEATGTTASIDATSTMIGISIPIDLPYIARGFRIRPELFVFDDEDNGTNAVDTTDTILGVQLQYTF</sequence>
<reference evidence="1" key="1">
    <citation type="submission" date="2018-06" db="EMBL/GenBank/DDBJ databases">
        <authorList>
            <person name="Zhirakovskaya E."/>
        </authorList>
    </citation>
    <scope>NUCLEOTIDE SEQUENCE</scope>
</reference>
<dbReference type="AlphaFoldDB" id="A0A3B0WIQ0"/>
<accession>A0A3B0WIQ0</accession>
<evidence type="ECO:0008006" key="2">
    <source>
        <dbReference type="Google" id="ProtNLM"/>
    </source>
</evidence>
<protein>
    <recommendedName>
        <fullName evidence="2">Porin</fullName>
    </recommendedName>
</protein>